<keyword evidence="2" id="KW-1185">Reference proteome</keyword>
<reference evidence="1" key="1">
    <citation type="journal article" date="2023" name="Insect Mol. Biol.">
        <title>Genome sequencing provides insights into the evolution of gene families encoding plant cell wall-degrading enzymes in longhorned beetles.</title>
        <authorList>
            <person name="Shin N.R."/>
            <person name="Okamura Y."/>
            <person name="Kirsch R."/>
            <person name="Pauchet Y."/>
        </authorList>
    </citation>
    <scope>NUCLEOTIDE SEQUENCE</scope>
    <source>
        <strain evidence="1">AMC_N1</strain>
    </source>
</reference>
<evidence type="ECO:0000313" key="1">
    <source>
        <dbReference type="EMBL" id="KAJ8943106.1"/>
    </source>
</evidence>
<gene>
    <name evidence="1" type="ORF">NQ318_009181</name>
</gene>
<evidence type="ECO:0000313" key="2">
    <source>
        <dbReference type="Proteomes" id="UP001162162"/>
    </source>
</evidence>
<comment type="caution">
    <text evidence="1">The sequence shown here is derived from an EMBL/GenBank/DDBJ whole genome shotgun (WGS) entry which is preliminary data.</text>
</comment>
<organism evidence="1 2">
    <name type="scientific">Aromia moschata</name>
    <dbReference type="NCBI Taxonomy" id="1265417"/>
    <lineage>
        <taxon>Eukaryota</taxon>
        <taxon>Metazoa</taxon>
        <taxon>Ecdysozoa</taxon>
        <taxon>Arthropoda</taxon>
        <taxon>Hexapoda</taxon>
        <taxon>Insecta</taxon>
        <taxon>Pterygota</taxon>
        <taxon>Neoptera</taxon>
        <taxon>Endopterygota</taxon>
        <taxon>Coleoptera</taxon>
        <taxon>Polyphaga</taxon>
        <taxon>Cucujiformia</taxon>
        <taxon>Chrysomeloidea</taxon>
        <taxon>Cerambycidae</taxon>
        <taxon>Cerambycinae</taxon>
        <taxon>Callichromatini</taxon>
        <taxon>Aromia</taxon>
    </lineage>
</organism>
<name>A0AAV8XVH7_9CUCU</name>
<accession>A0AAV8XVH7</accession>
<proteinExistence type="predicted"/>
<dbReference type="AlphaFoldDB" id="A0AAV8XVH7"/>
<dbReference type="Proteomes" id="UP001162162">
    <property type="component" value="Unassembled WGS sequence"/>
</dbReference>
<sequence length="63" mass="7381">MNELFKVHFPGCRIISDTQRDCFDSELEPPNWATRENWQIAKKVDSFEPYKSPDQTAYSSTPK</sequence>
<dbReference type="EMBL" id="JAPWTK010000302">
    <property type="protein sequence ID" value="KAJ8943106.1"/>
    <property type="molecule type" value="Genomic_DNA"/>
</dbReference>
<protein>
    <submittedName>
        <fullName evidence="1">Uncharacterized protein</fullName>
    </submittedName>
</protein>